<protein>
    <recommendedName>
        <fullName evidence="2">histidine kinase</fullName>
        <ecNumber evidence="2">2.7.13.3</ecNumber>
    </recommendedName>
</protein>
<dbReference type="SMART" id="SM00387">
    <property type="entry name" value="HATPase_c"/>
    <property type="match status" value="1"/>
</dbReference>
<evidence type="ECO:0000256" key="3">
    <source>
        <dbReference type="ARBA" id="ARBA00022553"/>
    </source>
</evidence>
<dbReference type="InterPro" id="IPR003661">
    <property type="entry name" value="HisK_dim/P_dom"/>
</dbReference>
<dbReference type="InterPro" id="IPR005467">
    <property type="entry name" value="His_kinase_dom"/>
</dbReference>
<dbReference type="InterPro" id="IPR003018">
    <property type="entry name" value="GAF"/>
</dbReference>
<dbReference type="PROSITE" id="PS50113">
    <property type="entry name" value="PAC"/>
    <property type="match status" value="4"/>
</dbReference>
<dbReference type="Pfam" id="PF08447">
    <property type="entry name" value="PAS_3"/>
    <property type="match status" value="3"/>
</dbReference>
<dbReference type="Pfam" id="PF00989">
    <property type="entry name" value="PAS"/>
    <property type="match status" value="1"/>
</dbReference>
<dbReference type="SMART" id="SM00086">
    <property type="entry name" value="PAC"/>
    <property type="match status" value="6"/>
</dbReference>
<dbReference type="InterPro" id="IPR013655">
    <property type="entry name" value="PAS_fold_3"/>
</dbReference>
<dbReference type="Pfam" id="PF00512">
    <property type="entry name" value="HisKA"/>
    <property type="match status" value="1"/>
</dbReference>
<evidence type="ECO:0000256" key="2">
    <source>
        <dbReference type="ARBA" id="ARBA00012438"/>
    </source>
</evidence>
<dbReference type="SUPFAM" id="SSF55785">
    <property type="entry name" value="PYP-like sensor domain (PAS domain)"/>
    <property type="match status" value="7"/>
</dbReference>
<dbReference type="InterPro" id="IPR036097">
    <property type="entry name" value="HisK_dim/P_sf"/>
</dbReference>
<dbReference type="PROSITE" id="PS50109">
    <property type="entry name" value="HIS_KIN"/>
    <property type="match status" value="1"/>
</dbReference>
<dbReference type="PANTHER" id="PTHR43304:SF1">
    <property type="entry name" value="PAC DOMAIN-CONTAINING PROTEIN"/>
    <property type="match status" value="1"/>
</dbReference>
<dbReference type="GO" id="GO:0006355">
    <property type="term" value="P:regulation of DNA-templated transcription"/>
    <property type="evidence" value="ECO:0007669"/>
    <property type="project" value="InterPro"/>
</dbReference>
<dbReference type="InterPro" id="IPR035965">
    <property type="entry name" value="PAS-like_dom_sf"/>
</dbReference>
<feature type="domain" description="Histidine kinase" evidence="6">
    <location>
        <begin position="1168"/>
        <end position="1382"/>
    </location>
</feature>
<dbReference type="InterPro" id="IPR004358">
    <property type="entry name" value="Sig_transdc_His_kin-like_C"/>
</dbReference>
<feature type="domain" description="PAS" evidence="7">
    <location>
        <begin position="372"/>
        <end position="413"/>
    </location>
</feature>
<feature type="domain" description="PAS" evidence="7">
    <location>
        <begin position="1020"/>
        <end position="1062"/>
    </location>
</feature>
<dbReference type="SMART" id="SM00091">
    <property type="entry name" value="PAS"/>
    <property type="match status" value="7"/>
</dbReference>
<evidence type="ECO:0000259" key="7">
    <source>
        <dbReference type="PROSITE" id="PS50112"/>
    </source>
</evidence>
<dbReference type="InterPro" id="IPR000014">
    <property type="entry name" value="PAS"/>
</dbReference>
<accession>A0A074L5N0</accession>
<proteinExistence type="predicted"/>
<feature type="domain" description="PAC" evidence="8">
    <location>
        <begin position="319"/>
        <end position="371"/>
    </location>
</feature>
<dbReference type="InterPro" id="IPR000700">
    <property type="entry name" value="PAS-assoc_C"/>
</dbReference>
<dbReference type="STRING" id="1048983.EL17_22480"/>
<dbReference type="InterPro" id="IPR013767">
    <property type="entry name" value="PAS_fold"/>
</dbReference>
<dbReference type="PROSITE" id="PS50112">
    <property type="entry name" value="PAS"/>
    <property type="match status" value="5"/>
</dbReference>
<dbReference type="Gene3D" id="1.10.287.130">
    <property type="match status" value="1"/>
</dbReference>
<dbReference type="CDD" id="cd00082">
    <property type="entry name" value="HisKA"/>
    <property type="match status" value="1"/>
</dbReference>
<evidence type="ECO:0000259" key="8">
    <source>
        <dbReference type="PROSITE" id="PS50113"/>
    </source>
</evidence>
<feature type="domain" description="PAS" evidence="7">
    <location>
        <begin position="907"/>
        <end position="977"/>
    </location>
</feature>
<dbReference type="Pfam" id="PF02518">
    <property type="entry name" value="HATPase_c"/>
    <property type="match status" value="1"/>
</dbReference>
<dbReference type="PANTHER" id="PTHR43304">
    <property type="entry name" value="PHYTOCHROME-LIKE PROTEIN CPH1"/>
    <property type="match status" value="1"/>
</dbReference>
<dbReference type="SUPFAM" id="SSF47384">
    <property type="entry name" value="Homodimeric domain of signal transducing histidine kinase"/>
    <property type="match status" value="1"/>
</dbReference>
<dbReference type="InterPro" id="IPR029016">
    <property type="entry name" value="GAF-like_dom_sf"/>
</dbReference>
<dbReference type="Gene3D" id="3.30.565.10">
    <property type="entry name" value="Histidine kinase-like ATPase, C-terminal domain"/>
    <property type="match status" value="1"/>
</dbReference>
<evidence type="ECO:0000256" key="4">
    <source>
        <dbReference type="ARBA" id="ARBA00022679"/>
    </source>
</evidence>
<dbReference type="CDD" id="cd00130">
    <property type="entry name" value="PAS"/>
    <property type="match status" value="7"/>
</dbReference>
<comment type="catalytic activity">
    <reaction evidence="1">
        <text>ATP + protein L-histidine = ADP + protein N-phospho-L-histidine.</text>
        <dbReference type="EC" id="2.7.13.3"/>
    </reaction>
</comment>
<feature type="domain" description="PAS" evidence="7">
    <location>
        <begin position="785"/>
        <end position="839"/>
    </location>
</feature>
<keyword evidence="5" id="KW-0418">Kinase</keyword>
<evidence type="ECO:0000256" key="1">
    <source>
        <dbReference type="ARBA" id="ARBA00000085"/>
    </source>
</evidence>
<gene>
    <name evidence="9" type="ORF">EL17_22480</name>
</gene>
<feature type="domain" description="PAC" evidence="8">
    <location>
        <begin position="577"/>
        <end position="629"/>
    </location>
</feature>
<feature type="domain" description="PAS" evidence="7">
    <location>
        <begin position="501"/>
        <end position="573"/>
    </location>
</feature>
<dbReference type="Gene3D" id="3.30.450.40">
    <property type="match status" value="1"/>
</dbReference>
<dbReference type="InterPro" id="IPR052162">
    <property type="entry name" value="Sensor_kinase/Photoreceptor"/>
</dbReference>
<dbReference type="Gene3D" id="2.10.70.100">
    <property type="match status" value="1"/>
</dbReference>
<reference evidence="9 10" key="1">
    <citation type="submission" date="2014-04" db="EMBL/GenBank/DDBJ databases">
        <title>Characterization and application of a salt tolerant electro-active bacterium.</title>
        <authorList>
            <person name="Yang L."/>
            <person name="Wei S."/>
            <person name="Tay Q.X.M."/>
        </authorList>
    </citation>
    <scope>NUCLEOTIDE SEQUENCE [LARGE SCALE GENOMIC DNA]</scope>
    <source>
        <strain evidence="9 10">LY1</strain>
    </source>
</reference>
<dbReference type="FunFam" id="3.30.565.10:FF:000006">
    <property type="entry name" value="Sensor histidine kinase WalK"/>
    <property type="match status" value="1"/>
</dbReference>
<evidence type="ECO:0000313" key="10">
    <source>
        <dbReference type="Proteomes" id="UP000027821"/>
    </source>
</evidence>
<sequence>MLNLLGLNRKEHDGGQVKGILNKIDSPFQKSLLDGIYEIVQVVINTKSEQEISVPIHTKANTANKHLQIRVTPIYNATEKIEYLFLQMFDPANVLPDITAEIDPLERSEVGFIAKKMFFSHKDAHLLFNLDPLYKFIYHPDTLQIVEVNQPAIHALGYDYSEFFDMAVNELFVLNDNIDVFKNKKSKQTLNMELPILMTLQKKDGQLIKVSCTFNVINALHPAKILICQDVTDREAALAKLEDNETKLLAAQQLAKIGYWKVDLMTGDVFMSEEIYQIWQIDKNSVIDAPEAFLHYVHPDDRKAFSSRLSAAMEGNANKDFEHRIILNSGEIKWLYQKENLVTNSHGEIVLLEGTVQDITERKLAEEKLLKSEARHRGLVETQTHYVVRIDLNGNYTFINKKYEQDFGWVFNEDNSSDQRSFLSTKDYHHYRIREIIAQCLQNPNQVYKVELDKVTPNGGTIHTLWDFICLTDPDGKPVEFQSMGTDITSRIKIEKELQESKKRYEYVIQATSDAIWDWDLTEGTIFISTGFYNAFGYQADDFNMPNTSWFNFVHPNDMQRVIDSIDLVLKGEGLTWESEYRFKKANGIYTYIKDRGVIIRDTDGHAVRMVGAAHDITEEKATEREDKLKLGLRKVFSENLSLEKTYEKILMHIVGYRELPFGEIWVTNYEQNRLFRAAHFGSAIHIEDYEKINLNINQGLPGYVWQSKSYHIIHDLDESPIYIHKAFARKNGLKSAIAYPIIIQEQVVGVIVLYKNSDPTLDHGFSISQYIIDQIATDIQRKKAELELNLFFDLSPDFLCIASFDGYFKKINPSFEQALGYTHEEILKTPFIDLVHPDFKKNTYQTLAFLSSGQKVSYHETKYLTKNGNYIWLAWTSTPLEEDGLIFGIAKNITEKKEQESLLAASNKKIAETLESIRDGFFSLDKKWNITYWNNEAERIIGKKREEVLNQNFWKMFPETRDLAFHSRYEQALKEQEPSRFEAYYAPLELWLDTSVYPSGQGLTIYFKDITSKKIAELELVQFKKIIESSKECIGIIHSDKKTSYINPSFSSLMGYEEEEVKKVDNSLEYYADQAFATEVFQEIFSGHHWQGDIDLITKEGKTIHFYLSAGPIYNDKGELIAAFGIHTDISERKAVEKKLYQLNVNLTKQAKDLAFSNAELEQFAYVASHDLQEPLRMISSFLQQIEKKYNPLLDDKGRQYIHFAIDGAQRMKQIILDLLSYSRVGRMEESHENINLNELISEIKALLKKQTDDTQAIIDYERLPIIKSVKTPLRHLFLNIIENGLKYQAEGATPHIKISSKSLQNHWHFQVKDNGIGINPDYFEKIFIMFQRLHYKDQYSGSGMGLAICKKIVDYLGGDIWVESREGEGSTFNFTILKVLD</sequence>
<dbReference type="EMBL" id="JMIH01000004">
    <property type="protein sequence ID" value="KEO75795.1"/>
    <property type="molecule type" value="Genomic_DNA"/>
</dbReference>
<dbReference type="SUPFAM" id="SSF55874">
    <property type="entry name" value="ATPase domain of HSP90 chaperone/DNA topoisomerase II/histidine kinase"/>
    <property type="match status" value="1"/>
</dbReference>
<dbReference type="Pfam" id="PF13185">
    <property type="entry name" value="GAF_2"/>
    <property type="match status" value="1"/>
</dbReference>
<dbReference type="GO" id="GO:0000155">
    <property type="term" value="F:phosphorelay sensor kinase activity"/>
    <property type="evidence" value="ECO:0007669"/>
    <property type="project" value="InterPro"/>
</dbReference>
<dbReference type="eggNOG" id="COG2202">
    <property type="taxonomic scope" value="Bacteria"/>
</dbReference>
<comment type="caution">
    <text evidence="9">The sequence shown here is derived from an EMBL/GenBank/DDBJ whole genome shotgun (WGS) entry which is preliminary data.</text>
</comment>
<keyword evidence="3" id="KW-0597">Phosphoprotein</keyword>
<evidence type="ECO:0000256" key="5">
    <source>
        <dbReference type="ARBA" id="ARBA00022777"/>
    </source>
</evidence>
<dbReference type="SMART" id="SM00388">
    <property type="entry name" value="HisKA"/>
    <property type="match status" value="1"/>
</dbReference>
<dbReference type="SUPFAM" id="SSF55781">
    <property type="entry name" value="GAF domain-like"/>
    <property type="match status" value="1"/>
</dbReference>
<keyword evidence="4" id="KW-0808">Transferase</keyword>
<dbReference type="Pfam" id="PF13426">
    <property type="entry name" value="PAS_9"/>
    <property type="match status" value="3"/>
</dbReference>
<dbReference type="PRINTS" id="PR00344">
    <property type="entry name" value="BCTRLSENSOR"/>
</dbReference>
<dbReference type="InterPro" id="IPR003594">
    <property type="entry name" value="HATPase_dom"/>
</dbReference>
<dbReference type="NCBIfam" id="TIGR00229">
    <property type="entry name" value="sensory_box"/>
    <property type="match status" value="6"/>
</dbReference>
<organism evidence="9 10">
    <name type="scientific">Anditalea andensis</name>
    <dbReference type="NCBI Taxonomy" id="1048983"/>
    <lineage>
        <taxon>Bacteria</taxon>
        <taxon>Pseudomonadati</taxon>
        <taxon>Bacteroidota</taxon>
        <taxon>Cytophagia</taxon>
        <taxon>Cytophagales</taxon>
        <taxon>Cytophagaceae</taxon>
        <taxon>Anditalea</taxon>
    </lineage>
</organism>
<feature type="domain" description="PAC" evidence="8">
    <location>
        <begin position="448"/>
        <end position="500"/>
    </location>
</feature>
<dbReference type="Gene3D" id="3.30.450.20">
    <property type="entry name" value="PAS domain"/>
    <property type="match status" value="7"/>
</dbReference>
<feature type="domain" description="PAC" evidence="8">
    <location>
        <begin position="1091"/>
        <end position="1143"/>
    </location>
</feature>
<evidence type="ECO:0000313" key="9">
    <source>
        <dbReference type="EMBL" id="KEO75795.1"/>
    </source>
</evidence>
<evidence type="ECO:0000259" key="6">
    <source>
        <dbReference type="PROSITE" id="PS50109"/>
    </source>
</evidence>
<dbReference type="InterPro" id="IPR036890">
    <property type="entry name" value="HATPase_C_sf"/>
</dbReference>
<name>A0A074L5N0_9BACT</name>
<dbReference type="Proteomes" id="UP000027821">
    <property type="component" value="Unassembled WGS sequence"/>
</dbReference>
<dbReference type="eggNOG" id="COG4251">
    <property type="taxonomic scope" value="Bacteria"/>
</dbReference>
<dbReference type="InterPro" id="IPR001610">
    <property type="entry name" value="PAC"/>
</dbReference>
<dbReference type="EC" id="2.7.13.3" evidence="2"/>
<keyword evidence="10" id="KW-1185">Reference proteome</keyword>